<comment type="subcellular location">
    <subcellularLocation>
        <location evidence="2">Cytoplasm</location>
    </subcellularLocation>
    <subcellularLocation>
        <location evidence="1">Nucleus</location>
    </subcellularLocation>
</comment>
<name>A0A1X2GM52_9FUNG</name>
<comment type="similarity">
    <text evidence="3">Belongs to the CTAG/PCC1 family.</text>
</comment>
<dbReference type="PANTHER" id="PTHR31283:SF5">
    <property type="entry name" value="EKC_KEOPS COMPLEX SUBUNIT LAGE3"/>
    <property type="match status" value="1"/>
</dbReference>
<dbReference type="Gene3D" id="3.30.310.50">
    <property type="entry name" value="Alpha-D-phosphohexomutase, C-terminal domain"/>
    <property type="match status" value="1"/>
</dbReference>
<dbReference type="GO" id="GO:0070525">
    <property type="term" value="P:tRNA threonylcarbamoyladenosine metabolic process"/>
    <property type="evidence" value="ECO:0007669"/>
    <property type="project" value="TreeGrafter"/>
</dbReference>
<dbReference type="GO" id="GO:0008033">
    <property type="term" value="P:tRNA processing"/>
    <property type="evidence" value="ECO:0007669"/>
    <property type="project" value="UniProtKB-KW"/>
</dbReference>
<evidence type="ECO:0000313" key="7">
    <source>
        <dbReference type="EMBL" id="ORX56250.1"/>
    </source>
</evidence>
<dbReference type="EMBL" id="MCGT01000010">
    <property type="protein sequence ID" value="ORX56250.1"/>
    <property type="molecule type" value="Genomic_DNA"/>
</dbReference>
<dbReference type="AlphaFoldDB" id="A0A1X2GM52"/>
<evidence type="ECO:0000256" key="5">
    <source>
        <dbReference type="ARBA" id="ARBA00022694"/>
    </source>
</evidence>
<dbReference type="FunFam" id="3.30.310.50:FF:000005">
    <property type="entry name" value="L antigen family member 3"/>
    <property type="match status" value="1"/>
</dbReference>
<comment type="caution">
    <text evidence="7">The sequence shown here is derived from an EMBL/GenBank/DDBJ whole genome shotgun (WGS) entry which is preliminary data.</text>
</comment>
<keyword evidence="5" id="KW-0819">tRNA processing</keyword>
<sequence length="80" mass="9042">MDHHLEIGIPFPSANLANVAKQVLSVDKELKSDQVQRTIHVEDSLLKVHFDSVSAKMLRVSANSFMEMVLMVLRTMDDYA</sequence>
<evidence type="ECO:0000256" key="4">
    <source>
        <dbReference type="ARBA" id="ARBA00022490"/>
    </source>
</evidence>
<dbReference type="GO" id="GO:0005737">
    <property type="term" value="C:cytoplasm"/>
    <property type="evidence" value="ECO:0007669"/>
    <property type="project" value="UniProtKB-SubCell"/>
</dbReference>
<dbReference type="PANTHER" id="PTHR31283">
    <property type="entry name" value="EKC/KEOPS COMPLEX SUBUNIT PCC1 FAMILY MEMBER"/>
    <property type="match status" value="1"/>
</dbReference>
<dbReference type="GO" id="GO:0005634">
    <property type="term" value="C:nucleus"/>
    <property type="evidence" value="ECO:0007669"/>
    <property type="project" value="UniProtKB-SubCell"/>
</dbReference>
<keyword evidence="6" id="KW-0539">Nucleus</keyword>
<dbReference type="GO" id="GO:0000408">
    <property type="term" value="C:EKC/KEOPS complex"/>
    <property type="evidence" value="ECO:0007669"/>
    <property type="project" value="TreeGrafter"/>
</dbReference>
<evidence type="ECO:0000256" key="2">
    <source>
        <dbReference type="ARBA" id="ARBA00004496"/>
    </source>
</evidence>
<dbReference type="Pfam" id="PF09341">
    <property type="entry name" value="Pcc1"/>
    <property type="match status" value="1"/>
</dbReference>
<evidence type="ECO:0000313" key="8">
    <source>
        <dbReference type="Proteomes" id="UP000242146"/>
    </source>
</evidence>
<dbReference type="InterPro" id="IPR015419">
    <property type="entry name" value="CTAG/Pcc1"/>
</dbReference>
<reference evidence="7 8" key="1">
    <citation type="submission" date="2016-07" db="EMBL/GenBank/DDBJ databases">
        <title>Pervasive Adenine N6-methylation of Active Genes in Fungi.</title>
        <authorList>
            <consortium name="DOE Joint Genome Institute"/>
            <person name="Mondo S.J."/>
            <person name="Dannebaum R.O."/>
            <person name="Kuo R.C."/>
            <person name="Labutti K."/>
            <person name="Haridas S."/>
            <person name="Kuo A."/>
            <person name="Salamov A."/>
            <person name="Ahrendt S.R."/>
            <person name="Lipzen A."/>
            <person name="Sullivan W."/>
            <person name="Andreopoulos W.B."/>
            <person name="Clum A."/>
            <person name="Lindquist E."/>
            <person name="Daum C."/>
            <person name="Ramamoorthy G.K."/>
            <person name="Gryganskyi A."/>
            <person name="Culley D."/>
            <person name="Magnuson J.K."/>
            <person name="James T.Y."/>
            <person name="O'Malley M.A."/>
            <person name="Stajich J.E."/>
            <person name="Spatafora J.W."/>
            <person name="Visel A."/>
            <person name="Grigoriev I.V."/>
        </authorList>
    </citation>
    <scope>NUCLEOTIDE SEQUENCE [LARGE SCALE GENOMIC DNA]</scope>
    <source>
        <strain evidence="7 8">NRRL 3301</strain>
    </source>
</reference>
<gene>
    <name evidence="7" type="ORF">DM01DRAFT_1406582</name>
</gene>
<protein>
    <submittedName>
        <fullName evidence="7">Transcription factor Pcc1</fullName>
    </submittedName>
</protein>
<organism evidence="7 8">
    <name type="scientific">Hesseltinella vesiculosa</name>
    <dbReference type="NCBI Taxonomy" id="101127"/>
    <lineage>
        <taxon>Eukaryota</taxon>
        <taxon>Fungi</taxon>
        <taxon>Fungi incertae sedis</taxon>
        <taxon>Mucoromycota</taxon>
        <taxon>Mucoromycotina</taxon>
        <taxon>Mucoromycetes</taxon>
        <taxon>Mucorales</taxon>
        <taxon>Cunninghamellaceae</taxon>
        <taxon>Hesseltinella</taxon>
    </lineage>
</organism>
<keyword evidence="4" id="KW-0963">Cytoplasm</keyword>
<evidence type="ECO:0000256" key="1">
    <source>
        <dbReference type="ARBA" id="ARBA00004123"/>
    </source>
</evidence>
<accession>A0A1X2GM52</accession>
<keyword evidence="8" id="KW-1185">Reference proteome</keyword>
<dbReference type="Proteomes" id="UP000242146">
    <property type="component" value="Unassembled WGS sequence"/>
</dbReference>
<proteinExistence type="inferred from homology"/>
<evidence type="ECO:0000256" key="3">
    <source>
        <dbReference type="ARBA" id="ARBA00007073"/>
    </source>
</evidence>
<evidence type="ECO:0000256" key="6">
    <source>
        <dbReference type="ARBA" id="ARBA00023242"/>
    </source>
</evidence>
<dbReference type="OrthoDB" id="10025739at2759"/>